<dbReference type="EMBL" id="CAMXCT020003162">
    <property type="protein sequence ID" value="CAL1156185.1"/>
    <property type="molecule type" value="Genomic_DNA"/>
</dbReference>
<feature type="compositionally biased region" description="Basic and acidic residues" evidence="1">
    <location>
        <begin position="660"/>
        <end position="682"/>
    </location>
</feature>
<reference evidence="3" key="2">
    <citation type="submission" date="2024-04" db="EMBL/GenBank/DDBJ databases">
        <authorList>
            <person name="Chen Y."/>
            <person name="Shah S."/>
            <person name="Dougan E. K."/>
            <person name="Thang M."/>
            <person name="Chan C."/>
        </authorList>
    </citation>
    <scope>NUCLEOTIDE SEQUENCE [LARGE SCALE GENOMIC DNA]</scope>
</reference>
<dbReference type="Proteomes" id="UP001152797">
    <property type="component" value="Unassembled WGS sequence"/>
</dbReference>
<evidence type="ECO:0000313" key="2">
    <source>
        <dbReference type="EMBL" id="CAI4002810.1"/>
    </source>
</evidence>
<feature type="compositionally biased region" description="Polar residues" evidence="1">
    <location>
        <begin position="185"/>
        <end position="195"/>
    </location>
</feature>
<evidence type="ECO:0000256" key="1">
    <source>
        <dbReference type="SAM" id="MobiDB-lite"/>
    </source>
</evidence>
<feature type="compositionally biased region" description="Basic and acidic residues" evidence="1">
    <location>
        <begin position="463"/>
        <end position="472"/>
    </location>
</feature>
<sequence length="1216" mass="135743">MNDRCSKDHRLACELMEWEKDAYDGAPTSAHAPCYAPQPDATPCRLVHQFPDLDALDTPPAIPNPLKKTQLAAAKRLETEMKAAGNKPKKTKKTEKKTKKNAAAKAKKDKKEKQEKKPRKPNQGPLTEVMKEYIKGRRQADGLSYRDALKAWGTSSERAEIVNTMSYSEQKRRRSERSCEANEVAKQQAQLSEQQSKWHKNHASETSTHLQEDCAGVGNIACTHSPKGVSLVGGTTMFHMDLSSSWQYRSYLYKAKRCEYCHKKGNAEATRMQSYQRSTGKRVTLYTTAPERLARLKSTLNLKLVRHYRDKRGQKKIKGGPHLTQSGMYPINLGLKESQVDIDAAKLHLISHQAENEDEGSYVTPDRPTTRRCRSKTPESKAVETQKGKGKGKSKALLALMSLKGALAQAKGHGRGAGKQVPAPSEESPGDVAEPKKKKEKKNKKSEGQETETGDVAKVPNKRPYEVERDDGSTPEAKHKKKKQQKGVEQGDESTPQTKDKKKDCIEAGDVAKVPKKKQPKDVEQDDESTPQTTHKKKKKQPKDVEQDDESTPQTTHKKKKKQPKDVEQDDESTPQTKDGTETGDVAKVPKKKQRQRDDESTNHVKTDDDAKEGTPLEKCSEKKKKRKAKSSDQLVPEEIEKTASADSSTSDPKPKKPKTRVETPAHDTVEDGDAETLHDPESPSQRRRLKAAKPTAEACCTTNALTQSKLEDLKHVIRTPRQYPPTSTGPKLTAKKQLGISHFAAKQEVEEKTKTKKASKEATEDKPAGLHGFTFQLMMAWSRALLSVTAMDVCAEPVKHLSDEQKEVISGLAAPSQLDVKAECADRGLGRIEIQLNRVCVKNRVKQDDIYVELPLFELEIRYGGTEAGRRGHENVAKTKMSKVAEVELNPPANADGDGSEQSGSPAKPDPKEEVVARAKGRPLLLRVKSLANKVRDASQLENKFAKGSSAHTVLETYRLKRPEIEKYEDAIESAKSAANALKRRLNLGFGRRFLCILMRINGKEPSILKLGEKFESAAGWASERVFSSWVAEQEWRQCLPPIFEISVERANMLEHSKLKTIKLGIFLPHEIASAFYHFRSGDLFFSLLTGTPDVAQLFKSFARSEPAKDISNYWNNNTDLAEELRCYWGESDDAPMDQVFPIRVYGDGADTIGLNAFELLTMIAVAPQHSFTMKTRSPRFVSVQKCFQRTNPNGDNSFGHGKAVSQKHPVYFRT</sequence>
<feature type="region of interest" description="Disordered" evidence="1">
    <location>
        <begin position="80"/>
        <end position="128"/>
    </location>
</feature>
<evidence type="ECO:0000313" key="5">
    <source>
        <dbReference type="Proteomes" id="UP001152797"/>
    </source>
</evidence>
<feature type="compositionally biased region" description="Basic and acidic residues" evidence="1">
    <location>
        <begin position="376"/>
        <end position="387"/>
    </location>
</feature>
<dbReference type="EMBL" id="CAMXCT010003162">
    <property type="protein sequence ID" value="CAI4002810.1"/>
    <property type="molecule type" value="Genomic_DNA"/>
</dbReference>
<protein>
    <submittedName>
        <fullName evidence="4">Cyclin-related protein, putative</fullName>
    </submittedName>
</protein>
<feature type="region of interest" description="Disordered" evidence="1">
    <location>
        <begin position="168"/>
        <end position="210"/>
    </location>
</feature>
<comment type="caution">
    <text evidence="2">The sequence shown here is derived from an EMBL/GenBank/DDBJ whole genome shotgun (WGS) entry which is preliminary data.</text>
</comment>
<organism evidence="2">
    <name type="scientific">Cladocopium goreaui</name>
    <dbReference type="NCBI Taxonomy" id="2562237"/>
    <lineage>
        <taxon>Eukaryota</taxon>
        <taxon>Sar</taxon>
        <taxon>Alveolata</taxon>
        <taxon>Dinophyceae</taxon>
        <taxon>Suessiales</taxon>
        <taxon>Symbiodiniaceae</taxon>
        <taxon>Cladocopium</taxon>
    </lineage>
</organism>
<feature type="compositionally biased region" description="Basic residues" evidence="1">
    <location>
        <begin position="87"/>
        <end position="108"/>
    </location>
</feature>
<proteinExistence type="predicted"/>
<feature type="region of interest" description="Disordered" evidence="1">
    <location>
        <begin position="355"/>
        <end position="394"/>
    </location>
</feature>
<feature type="region of interest" description="Disordered" evidence="1">
    <location>
        <begin position="409"/>
        <end position="695"/>
    </location>
</feature>
<dbReference type="EMBL" id="CAMXCT030003162">
    <property type="protein sequence ID" value="CAL4790122.1"/>
    <property type="molecule type" value="Genomic_DNA"/>
</dbReference>
<reference evidence="2" key="1">
    <citation type="submission" date="2022-10" db="EMBL/GenBank/DDBJ databases">
        <authorList>
            <person name="Chen Y."/>
            <person name="Dougan E. K."/>
            <person name="Chan C."/>
            <person name="Rhodes N."/>
            <person name="Thang M."/>
        </authorList>
    </citation>
    <scope>NUCLEOTIDE SEQUENCE</scope>
</reference>
<gene>
    <name evidence="2" type="ORF">C1SCF055_LOCUS28730</name>
</gene>
<feature type="compositionally biased region" description="Basic and acidic residues" evidence="1">
    <location>
        <begin position="596"/>
        <end position="621"/>
    </location>
</feature>
<dbReference type="AlphaFoldDB" id="A0A9P1D3Y0"/>
<keyword evidence="5" id="KW-1185">Reference proteome</keyword>
<evidence type="ECO:0000313" key="4">
    <source>
        <dbReference type="EMBL" id="CAL4790122.1"/>
    </source>
</evidence>
<evidence type="ECO:0000313" key="3">
    <source>
        <dbReference type="EMBL" id="CAL1156185.1"/>
    </source>
</evidence>
<feature type="region of interest" description="Disordered" evidence="1">
    <location>
        <begin position="891"/>
        <end position="916"/>
    </location>
</feature>
<name>A0A9P1D3Y0_9DINO</name>
<accession>A0A9P1D3Y0</accession>